<evidence type="ECO:0000313" key="3">
    <source>
        <dbReference type="EMBL" id="GFM35904.1"/>
    </source>
</evidence>
<reference evidence="3 4" key="1">
    <citation type="submission" date="2020-05" db="EMBL/GenBank/DDBJ databases">
        <title>Draft genome sequence of Desulfovibrio psychrotolerans JS1T.</title>
        <authorList>
            <person name="Ueno A."/>
            <person name="Tamazawa S."/>
            <person name="Tamamura S."/>
            <person name="Murakami T."/>
            <person name="Kiyama T."/>
            <person name="Inomata H."/>
            <person name="Amano Y."/>
            <person name="Miyakawa K."/>
            <person name="Tamaki H."/>
            <person name="Naganuma T."/>
            <person name="Kaneko K."/>
        </authorList>
    </citation>
    <scope>NUCLEOTIDE SEQUENCE [LARGE SCALE GENOMIC DNA]</scope>
    <source>
        <strain evidence="3 4">JS1</strain>
    </source>
</reference>
<evidence type="ECO:0000313" key="4">
    <source>
        <dbReference type="Proteomes" id="UP000503820"/>
    </source>
</evidence>
<feature type="domain" description="Glycosyltransferase subfamily 4-like N-terminal" evidence="2">
    <location>
        <begin position="21"/>
        <end position="197"/>
    </location>
</feature>
<dbReference type="Pfam" id="PF13439">
    <property type="entry name" value="Glyco_transf_4"/>
    <property type="match status" value="1"/>
</dbReference>
<keyword evidence="4" id="KW-1185">Reference proteome</keyword>
<proteinExistence type="predicted"/>
<sequence>MPMQESPRPPVALFVKTFSRYGGVEQFCYRFTEYLKQRGYPVTVFCGEDMSDEAQAGHPRPEVTTVGMWRPGRFLKHFSLYQKMGRRLAHLPPETVSFCFGNFAGCSIYRSGGPHVDFMRRSLRAQRSPLRRLGKALSRAFSPVNWLLPMLDVSIYSHPRTRCILAISEKVREAAETAFPGTRGKVVVIPNGVDTSRFNPARLEELREQARIWYSLREGQKAVGFCSTNFELKGLDRLIKALPLLPQEYVVIAAGGRNHAKYIEYARKLKVHERIFFPGKVEDMPKFYAALDVFCHPSFYDTFGSVVAEALAMGVPAVTTRDVGACDLITNGVNGVVVPVPEPEALANAILDLQGITAGQNFGSVQDDTEVFSRYVELIERVARVR</sequence>
<keyword evidence="3" id="KW-0808">Transferase</keyword>
<comment type="caution">
    <text evidence="3">The sequence shown here is derived from an EMBL/GenBank/DDBJ whole genome shotgun (WGS) entry which is preliminary data.</text>
</comment>
<dbReference type="SUPFAM" id="SSF53756">
    <property type="entry name" value="UDP-Glycosyltransferase/glycogen phosphorylase"/>
    <property type="match status" value="1"/>
</dbReference>
<protein>
    <submittedName>
        <fullName evidence="3">Glycosyl transferase</fullName>
    </submittedName>
</protein>
<dbReference type="Gene3D" id="3.40.50.2000">
    <property type="entry name" value="Glycogen Phosphorylase B"/>
    <property type="match status" value="2"/>
</dbReference>
<evidence type="ECO:0000259" key="1">
    <source>
        <dbReference type="Pfam" id="PF00534"/>
    </source>
</evidence>
<dbReference type="PANTHER" id="PTHR12526">
    <property type="entry name" value="GLYCOSYLTRANSFERASE"/>
    <property type="match status" value="1"/>
</dbReference>
<dbReference type="InterPro" id="IPR028098">
    <property type="entry name" value="Glyco_trans_4-like_N"/>
</dbReference>
<dbReference type="CDD" id="cd03801">
    <property type="entry name" value="GT4_PimA-like"/>
    <property type="match status" value="1"/>
</dbReference>
<dbReference type="Proteomes" id="UP000503820">
    <property type="component" value="Unassembled WGS sequence"/>
</dbReference>
<dbReference type="Pfam" id="PF00534">
    <property type="entry name" value="Glycos_transf_1"/>
    <property type="match status" value="1"/>
</dbReference>
<organism evidence="3 4">
    <name type="scientific">Desulfovibrio psychrotolerans</name>
    <dbReference type="NCBI Taxonomy" id="415242"/>
    <lineage>
        <taxon>Bacteria</taxon>
        <taxon>Pseudomonadati</taxon>
        <taxon>Thermodesulfobacteriota</taxon>
        <taxon>Desulfovibrionia</taxon>
        <taxon>Desulfovibrionales</taxon>
        <taxon>Desulfovibrionaceae</taxon>
        <taxon>Desulfovibrio</taxon>
    </lineage>
</organism>
<dbReference type="PANTHER" id="PTHR12526:SF634">
    <property type="entry name" value="BLL3361 PROTEIN"/>
    <property type="match status" value="1"/>
</dbReference>
<evidence type="ECO:0000259" key="2">
    <source>
        <dbReference type="Pfam" id="PF13439"/>
    </source>
</evidence>
<gene>
    <name evidence="3" type="ORF">DSM19430T_05880</name>
</gene>
<dbReference type="EMBL" id="BLVP01000001">
    <property type="protein sequence ID" value="GFM35904.1"/>
    <property type="molecule type" value="Genomic_DNA"/>
</dbReference>
<name>A0A7J0BSA5_9BACT</name>
<dbReference type="AlphaFoldDB" id="A0A7J0BSA5"/>
<dbReference type="InterPro" id="IPR001296">
    <property type="entry name" value="Glyco_trans_1"/>
</dbReference>
<feature type="domain" description="Glycosyl transferase family 1" evidence="1">
    <location>
        <begin position="216"/>
        <end position="353"/>
    </location>
</feature>
<dbReference type="GO" id="GO:0016757">
    <property type="term" value="F:glycosyltransferase activity"/>
    <property type="evidence" value="ECO:0007669"/>
    <property type="project" value="InterPro"/>
</dbReference>
<accession>A0A7J0BSA5</accession>